<accession>A0A9Q1H849</accession>
<evidence type="ECO:0000313" key="2">
    <source>
        <dbReference type="EMBL" id="KAJ8043405.1"/>
    </source>
</evidence>
<evidence type="ECO:0000313" key="1">
    <source>
        <dbReference type="EMBL" id="KAJ8036060.1"/>
    </source>
</evidence>
<gene>
    <name evidence="2" type="ORF">HOLleu_10471</name>
    <name evidence="1" type="ORF">HOLleu_19926</name>
</gene>
<comment type="caution">
    <text evidence="1">The sequence shown here is derived from an EMBL/GenBank/DDBJ whole genome shotgun (WGS) entry which is preliminary data.</text>
</comment>
<dbReference type="Proteomes" id="UP001152320">
    <property type="component" value="Chromosome 9"/>
</dbReference>
<evidence type="ECO:0000313" key="3">
    <source>
        <dbReference type="Proteomes" id="UP001152320"/>
    </source>
</evidence>
<protein>
    <submittedName>
        <fullName evidence="1">Uncharacterized protein</fullName>
    </submittedName>
</protein>
<dbReference type="EMBL" id="JAIZAY010000004">
    <property type="protein sequence ID" value="KAJ8043405.1"/>
    <property type="molecule type" value="Genomic_DNA"/>
</dbReference>
<sequence length="56" mass="6324">MSGAFVCVLIHHHCICPTKRPDAAVVLTAMDGCVHTLPLRERRITVHNLQRQYDAE</sequence>
<dbReference type="AlphaFoldDB" id="A0A9Q1H849"/>
<dbReference type="EMBL" id="JAIZAY010000009">
    <property type="protein sequence ID" value="KAJ8036060.1"/>
    <property type="molecule type" value="Genomic_DNA"/>
</dbReference>
<keyword evidence="3" id="KW-1185">Reference proteome</keyword>
<name>A0A9Q1H849_HOLLE</name>
<reference evidence="1" key="1">
    <citation type="submission" date="2021-10" db="EMBL/GenBank/DDBJ databases">
        <title>Tropical sea cucumber genome reveals ecological adaptation and Cuvierian tubules defense mechanism.</title>
        <authorList>
            <person name="Chen T."/>
        </authorList>
    </citation>
    <scope>NUCLEOTIDE SEQUENCE</scope>
    <source>
        <strain evidence="1">Nanhai2018</strain>
        <tissue evidence="1">Muscle</tissue>
    </source>
</reference>
<dbReference type="Proteomes" id="UP001152320">
    <property type="component" value="Chromosome 4"/>
</dbReference>
<proteinExistence type="predicted"/>
<organism evidence="1 3">
    <name type="scientific">Holothuria leucospilota</name>
    <name type="common">Black long sea cucumber</name>
    <name type="synonym">Mertensiothuria leucospilota</name>
    <dbReference type="NCBI Taxonomy" id="206669"/>
    <lineage>
        <taxon>Eukaryota</taxon>
        <taxon>Metazoa</taxon>
        <taxon>Echinodermata</taxon>
        <taxon>Eleutherozoa</taxon>
        <taxon>Echinozoa</taxon>
        <taxon>Holothuroidea</taxon>
        <taxon>Aspidochirotacea</taxon>
        <taxon>Aspidochirotida</taxon>
        <taxon>Holothuriidae</taxon>
        <taxon>Holothuria</taxon>
    </lineage>
</organism>